<sequence>MNTNAQGLITEAELDDLEAFLFSDSVSEDALDLIGAHGLLCAVNISPVEIPEAEWMALLFDSEPEWASEEEKNHYQTLLRKLHKTLASDLYNDQETLLPCELTLDTDEDEDLPELTIWAQSFMEGVFLREEEWFGRDEETVAGMLLPIMVASELFEDTEILEIRQDRALSEEMAEQIPELLVDLYLYFHAPDK</sequence>
<dbReference type="InterPro" id="IPR036255">
    <property type="entry name" value="YgfB-like_sf"/>
</dbReference>
<dbReference type="NCBIfam" id="TIGR02292">
    <property type="entry name" value="ygfB_yecA"/>
    <property type="match status" value="1"/>
</dbReference>
<gene>
    <name evidence="1" type="ORF">E1H14_11460</name>
</gene>
<evidence type="ECO:0000313" key="1">
    <source>
        <dbReference type="EMBL" id="KAA0873959.1"/>
    </source>
</evidence>
<accession>A0A5A9W168</accession>
<comment type="caution">
    <text evidence="1">The sequence shown here is derived from an EMBL/GenBank/DDBJ whole genome shotgun (WGS) entry which is preliminary data.</text>
</comment>
<keyword evidence="2" id="KW-1185">Reference proteome</keyword>
<dbReference type="SUPFAM" id="SSF101327">
    <property type="entry name" value="YgfB-like"/>
    <property type="match status" value="1"/>
</dbReference>
<reference evidence="1 2" key="1">
    <citation type="submission" date="2019-03" db="EMBL/GenBank/DDBJ databases">
        <title>Nitrincola sp. nov. isolated from an Indian soda lake.</title>
        <authorList>
            <person name="Joshi A."/>
            <person name="Thite S.V."/>
            <person name="Joseph N."/>
            <person name="Dhotre D."/>
            <person name="Moorthy M."/>
            <person name="Shouche Y.S."/>
        </authorList>
    </citation>
    <scope>NUCLEOTIDE SEQUENCE [LARGE SCALE GENOMIC DNA]</scope>
    <source>
        <strain evidence="1 2">MEB193</strain>
    </source>
</reference>
<dbReference type="RefSeq" id="WP_149391611.1">
    <property type="nucleotide sequence ID" value="NZ_SMRS01000008.1"/>
</dbReference>
<dbReference type="Gene3D" id="1.20.120.740">
    <property type="entry name" value="YgfB uncharacterised protein family UPF0149, PF03695"/>
    <property type="match status" value="1"/>
</dbReference>
<dbReference type="Pfam" id="PF03695">
    <property type="entry name" value="UPF0149"/>
    <property type="match status" value="1"/>
</dbReference>
<dbReference type="Proteomes" id="UP000325302">
    <property type="component" value="Unassembled WGS sequence"/>
</dbReference>
<evidence type="ECO:0000313" key="2">
    <source>
        <dbReference type="Proteomes" id="UP000325302"/>
    </source>
</evidence>
<proteinExistence type="predicted"/>
<dbReference type="AlphaFoldDB" id="A0A5A9W168"/>
<protein>
    <submittedName>
        <fullName evidence="1">YecA family protein</fullName>
    </submittedName>
</protein>
<name>A0A5A9W168_9GAMM</name>
<dbReference type="OrthoDB" id="7008537at2"/>
<dbReference type="EMBL" id="SMRS01000008">
    <property type="protein sequence ID" value="KAA0873959.1"/>
    <property type="molecule type" value="Genomic_DNA"/>
</dbReference>
<dbReference type="InterPro" id="IPR011978">
    <property type="entry name" value="YgfB-like"/>
</dbReference>
<organism evidence="1 2">
    <name type="scientific">Nitrincola tapanii</name>
    <dbReference type="NCBI Taxonomy" id="1708751"/>
    <lineage>
        <taxon>Bacteria</taxon>
        <taxon>Pseudomonadati</taxon>
        <taxon>Pseudomonadota</taxon>
        <taxon>Gammaproteobacteria</taxon>
        <taxon>Oceanospirillales</taxon>
        <taxon>Oceanospirillaceae</taxon>
        <taxon>Nitrincola</taxon>
    </lineage>
</organism>